<dbReference type="Pfam" id="PF03184">
    <property type="entry name" value="DDE_1"/>
    <property type="match status" value="1"/>
</dbReference>
<dbReference type="InterPro" id="IPR004875">
    <property type="entry name" value="DDE_SF_endonuclease_dom"/>
</dbReference>
<keyword evidence="5" id="KW-1185">Reference proteome</keyword>
<dbReference type="PANTHER" id="PTHR19303">
    <property type="entry name" value="TRANSPOSON"/>
    <property type="match status" value="1"/>
</dbReference>
<feature type="chain" id="PRO_5018229029" description="DDE-1 domain-containing protein" evidence="2">
    <location>
        <begin position="27"/>
        <end position="536"/>
    </location>
</feature>
<dbReference type="STRING" id="1336337.A0A3N4JKD2"/>
<gene>
    <name evidence="4" type="ORF">L873DRAFT_1845042</name>
</gene>
<organism evidence="4 5">
    <name type="scientific">Choiromyces venosus 120613-1</name>
    <dbReference type="NCBI Taxonomy" id="1336337"/>
    <lineage>
        <taxon>Eukaryota</taxon>
        <taxon>Fungi</taxon>
        <taxon>Dikarya</taxon>
        <taxon>Ascomycota</taxon>
        <taxon>Pezizomycotina</taxon>
        <taxon>Pezizomycetes</taxon>
        <taxon>Pezizales</taxon>
        <taxon>Tuberaceae</taxon>
        <taxon>Choiromyces</taxon>
    </lineage>
</organism>
<dbReference type="GO" id="GO:0005634">
    <property type="term" value="C:nucleus"/>
    <property type="evidence" value="ECO:0007669"/>
    <property type="project" value="TreeGrafter"/>
</dbReference>
<feature type="compositionally biased region" description="Basic and acidic residues" evidence="1">
    <location>
        <begin position="56"/>
        <end position="69"/>
    </location>
</feature>
<feature type="domain" description="DDE-1" evidence="3">
    <location>
        <begin position="263"/>
        <end position="448"/>
    </location>
</feature>
<feature type="region of interest" description="Disordered" evidence="1">
    <location>
        <begin position="45"/>
        <end position="69"/>
    </location>
</feature>
<protein>
    <recommendedName>
        <fullName evidence="3">DDE-1 domain-containing protein</fullName>
    </recommendedName>
</protein>
<feature type="signal peptide" evidence="2">
    <location>
        <begin position="1"/>
        <end position="26"/>
    </location>
</feature>
<dbReference type="InterPro" id="IPR050863">
    <property type="entry name" value="CenT-Element_Derived"/>
</dbReference>
<accession>A0A3N4JKD2</accession>
<dbReference type="GO" id="GO:0003677">
    <property type="term" value="F:DNA binding"/>
    <property type="evidence" value="ECO:0007669"/>
    <property type="project" value="TreeGrafter"/>
</dbReference>
<proteinExistence type="predicted"/>
<evidence type="ECO:0000256" key="2">
    <source>
        <dbReference type="SAM" id="SignalP"/>
    </source>
</evidence>
<dbReference type="EMBL" id="ML120407">
    <property type="protein sequence ID" value="RPA97181.1"/>
    <property type="molecule type" value="Genomic_DNA"/>
</dbReference>
<dbReference type="OrthoDB" id="5422061at2759"/>
<evidence type="ECO:0000313" key="4">
    <source>
        <dbReference type="EMBL" id="RPA97181.1"/>
    </source>
</evidence>
<keyword evidence="2" id="KW-0732">Signal</keyword>
<dbReference type="AlphaFoldDB" id="A0A3N4JKD2"/>
<dbReference type="PANTHER" id="PTHR19303:SF73">
    <property type="entry name" value="PROTEIN PDC2"/>
    <property type="match status" value="1"/>
</dbReference>
<sequence length="536" mass="61985">MPIPINFLMLFTFLLLCFCFTPLVATMQLRRHPLRPIELKIQQSDSGLAQPRVAKGPRERLRPGPKPKSLDARIYRQQRPIKKIRQTYSKARKIEVLLFLLHYRVPTTSEENQYRRPTQKEASEFWKVPETTIQQWWTSRDVIVNQKGPSGQQQVRRWRWGISRRVLMKVSSHLPDEYEQLVINWLRFNRRNSQPRNYDEQANLISDIGRFHLSNILNLDETPIPFEYLDGKTYDPTGSKTVSGKTEQSGWDERQANLILYIFANGVARIRPKVIFHATSGDNIRQREGHLWHNGVMVEFNNTAYNNEELFLRFIVTELLPALQNIHVAASTGPTSQYSSTEPNHQPYHKSLLLMDVAGFHTTETVLEKLHSAQITTSLIPSGCTGLLQPLDTAVNKPFKSFLREFTDTYIDSQRNSNPLAPEKWTTSDKRVMVTHVVAEAWAAFTSEKAELIRKSFRDLGVTLPIDGSKDSEIRIKGFDHINIGNWMEDIPLPLPFQPLESHHSLPPETVQHDALEFVWTWEKYIHPSNENPPTL</sequence>
<evidence type="ECO:0000313" key="5">
    <source>
        <dbReference type="Proteomes" id="UP000276215"/>
    </source>
</evidence>
<reference evidence="4 5" key="1">
    <citation type="journal article" date="2018" name="Nat. Ecol. Evol.">
        <title>Pezizomycetes genomes reveal the molecular basis of ectomycorrhizal truffle lifestyle.</title>
        <authorList>
            <person name="Murat C."/>
            <person name="Payen T."/>
            <person name="Noel B."/>
            <person name="Kuo A."/>
            <person name="Morin E."/>
            <person name="Chen J."/>
            <person name="Kohler A."/>
            <person name="Krizsan K."/>
            <person name="Balestrini R."/>
            <person name="Da Silva C."/>
            <person name="Montanini B."/>
            <person name="Hainaut M."/>
            <person name="Levati E."/>
            <person name="Barry K.W."/>
            <person name="Belfiori B."/>
            <person name="Cichocki N."/>
            <person name="Clum A."/>
            <person name="Dockter R.B."/>
            <person name="Fauchery L."/>
            <person name="Guy J."/>
            <person name="Iotti M."/>
            <person name="Le Tacon F."/>
            <person name="Lindquist E.A."/>
            <person name="Lipzen A."/>
            <person name="Malagnac F."/>
            <person name="Mello A."/>
            <person name="Molinier V."/>
            <person name="Miyauchi S."/>
            <person name="Poulain J."/>
            <person name="Riccioni C."/>
            <person name="Rubini A."/>
            <person name="Sitrit Y."/>
            <person name="Splivallo R."/>
            <person name="Traeger S."/>
            <person name="Wang M."/>
            <person name="Zifcakova L."/>
            <person name="Wipf D."/>
            <person name="Zambonelli A."/>
            <person name="Paolocci F."/>
            <person name="Nowrousian M."/>
            <person name="Ottonello S."/>
            <person name="Baldrian P."/>
            <person name="Spatafora J.W."/>
            <person name="Henrissat B."/>
            <person name="Nagy L.G."/>
            <person name="Aury J.M."/>
            <person name="Wincker P."/>
            <person name="Grigoriev I.V."/>
            <person name="Bonfante P."/>
            <person name="Martin F.M."/>
        </authorList>
    </citation>
    <scope>NUCLEOTIDE SEQUENCE [LARGE SCALE GENOMIC DNA]</scope>
    <source>
        <strain evidence="4 5">120613-1</strain>
    </source>
</reference>
<evidence type="ECO:0000256" key="1">
    <source>
        <dbReference type="SAM" id="MobiDB-lite"/>
    </source>
</evidence>
<evidence type="ECO:0000259" key="3">
    <source>
        <dbReference type="Pfam" id="PF03184"/>
    </source>
</evidence>
<name>A0A3N4JKD2_9PEZI</name>
<dbReference type="Proteomes" id="UP000276215">
    <property type="component" value="Unassembled WGS sequence"/>
</dbReference>